<keyword evidence="4" id="KW-1185">Reference proteome</keyword>
<reference evidence="3 4" key="1">
    <citation type="submission" date="2013-03" db="EMBL/GenBank/DDBJ databases">
        <authorList>
            <person name="Fiebig A."/>
            <person name="Goeker M."/>
            <person name="Klenk H.-P.P."/>
        </authorList>
    </citation>
    <scope>NUCLEOTIDE SEQUENCE [LARGE SCALE GENOMIC DNA]</scope>
    <source>
        <strain evidence="4">DSM 19469</strain>
    </source>
</reference>
<gene>
    <name evidence="3" type="ORF">roselon_00749</name>
</gene>
<evidence type="ECO:0000256" key="2">
    <source>
        <dbReference type="SAM" id="MobiDB-lite"/>
    </source>
</evidence>
<evidence type="ECO:0000313" key="4">
    <source>
        <dbReference type="Proteomes" id="UP000019593"/>
    </source>
</evidence>
<dbReference type="Proteomes" id="UP000019593">
    <property type="component" value="Chromosome"/>
</dbReference>
<dbReference type="PATRIC" id="fig|1294273.3.peg.732"/>
<feature type="coiled-coil region" evidence="1">
    <location>
        <begin position="102"/>
        <end position="129"/>
    </location>
</feature>
<feature type="region of interest" description="Disordered" evidence="2">
    <location>
        <begin position="1"/>
        <end position="59"/>
    </location>
</feature>
<dbReference type="KEGG" id="red:roselon_00749"/>
<sequence>MAVAEGEAADGEATETAAAEGEAAEGDATETAAAEGEAADGEATETAAAEGEAAEGDVTDPAAIAAVAAELENLDLPSEVEIYLLRRLSEAAGRAAEQAQIAREANAAVAEADDEINALMQELMELREASPEAE</sequence>
<evidence type="ECO:0000313" key="3">
    <source>
        <dbReference type="EMBL" id="AHM03168.1"/>
    </source>
</evidence>
<dbReference type="RefSeq" id="WP_025311054.1">
    <property type="nucleotide sequence ID" value="NZ_CP004372.1"/>
</dbReference>
<organism evidence="3 4">
    <name type="scientific">Roseicyclus elongatus DSM 19469</name>
    <dbReference type="NCBI Taxonomy" id="1294273"/>
    <lineage>
        <taxon>Bacteria</taxon>
        <taxon>Pseudomonadati</taxon>
        <taxon>Pseudomonadota</taxon>
        <taxon>Alphaproteobacteria</taxon>
        <taxon>Rhodobacterales</taxon>
        <taxon>Roseobacteraceae</taxon>
        <taxon>Roseicyclus</taxon>
    </lineage>
</organism>
<name>W8RQ37_9RHOB</name>
<dbReference type="HOGENOM" id="CLU_1894630_0_0_5"/>
<proteinExistence type="predicted"/>
<dbReference type="STRING" id="1294273.roselon_00749"/>
<accession>W8RQ37</accession>
<keyword evidence="1" id="KW-0175">Coiled coil</keyword>
<dbReference type="AlphaFoldDB" id="W8RQ37"/>
<dbReference type="EMBL" id="CP004372">
    <property type="protein sequence ID" value="AHM03168.1"/>
    <property type="molecule type" value="Genomic_DNA"/>
</dbReference>
<protein>
    <submittedName>
        <fullName evidence="3">Uncharacterized protein</fullName>
    </submittedName>
</protein>
<evidence type="ECO:0000256" key="1">
    <source>
        <dbReference type="SAM" id="Coils"/>
    </source>
</evidence>